<keyword evidence="6 8" id="KW-0521">NADP</keyword>
<dbReference type="InterPro" id="IPR036291">
    <property type="entry name" value="NAD(P)-bd_dom_sf"/>
</dbReference>
<dbReference type="KEGG" id="ope:PU634_07715"/>
<dbReference type="InterPro" id="IPR000304">
    <property type="entry name" value="Pyrroline-COOH_reductase"/>
</dbReference>
<comment type="similarity">
    <text evidence="2 8 11">Belongs to the pyrroline-5-carboxylate reductase family.</text>
</comment>
<keyword evidence="3 8" id="KW-0963">Cytoplasm</keyword>
<evidence type="ECO:0000256" key="5">
    <source>
        <dbReference type="ARBA" id="ARBA00022650"/>
    </source>
</evidence>
<dbReference type="GO" id="GO:0004735">
    <property type="term" value="F:pyrroline-5-carboxylate reductase activity"/>
    <property type="evidence" value="ECO:0007669"/>
    <property type="project" value="UniProtKB-UniRule"/>
</dbReference>
<protein>
    <recommendedName>
        <fullName evidence="8 9">Pyrroline-5-carboxylate reductase</fullName>
        <shortName evidence="8">P5C reductase</shortName>
        <shortName evidence="8">P5CR</shortName>
        <ecNumber evidence="8 9">1.5.1.2</ecNumber>
    </recommendedName>
    <alternativeName>
        <fullName evidence="8">PCA reductase</fullName>
    </alternativeName>
</protein>
<evidence type="ECO:0000256" key="1">
    <source>
        <dbReference type="ARBA" id="ARBA00004496"/>
    </source>
</evidence>
<dbReference type="AlphaFoldDB" id="A0AA50Q8S9"/>
<dbReference type="Gene3D" id="1.10.3730.10">
    <property type="entry name" value="ProC C-terminal domain-like"/>
    <property type="match status" value="1"/>
</dbReference>
<dbReference type="Gene3D" id="3.40.50.720">
    <property type="entry name" value="NAD(P)-binding Rossmann-like Domain"/>
    <property type="match status" value="1"/>
</dbReference>
<evidence type="ECO:0000313" key="15">
    <source>
        <dbReference type="Proteomes" id="UP001223802"/>
    </source>
</evidence>
<organism evidence="14 15">
    <name type="scientific">Oceanimonas pelagia</name>
    <dbReference type="NCBI Taxonomy" id="3028314"/>
    <lineage>
        <taxon>Bacteria</taxon>
        <taxon>Pseudomonadati</taxon>
        <taxon>Pseudomonadota</taxon>
        <taxon>Gammaproteobacteria</taxon>
        <taxon>Aeromonadales</taxon>
        <taxon>Aeromonadaceae</taxon>
        <taxon>Oceanimonas</taxon>
    </lineage>
</organism>
<dbReference type="GO" id="GO:0005737">
    <property type="term" value="C:cytoplasm"/>
    <property type="evidence" value="ECO:0007669"/>
    <property type="project" value="UniProtKB-SubCell"/>
</dbReference>
<feature type="binding site" evidence="10">
    <location>
        <begin position="74"/>
        <end position="77"/>
    </location>
    <ligand>
        <name>NADP(+)</name>
        <dbReference type="ChEBI" id="CHEBI:58349"/>
    </ligand>
</feature>
<dbReference type="PANTHER" id="PTHR11645:SF0">
    <property type="entry name" value="PYRROLINE-5-CARBOXYLATE REDUCTASE 3"/>
    <property type="match status" value="1"/>
</dbReference>
<dbReference type="EC" id="1.5.1.2" evidence="8 9"/>
<evidence type="ECO:0000256" key="3">
    <source>
        <dbReference type="ARBA" id="ARBA00022490"/>
    </source>
</evidence>
<evidence type="ECO:0000256" key="8">
    <source>
        <dbReference type="HAMAP-Rule" id="MF_01925"/>
    </source>
</evidence>
<evidence type="ECO:0000256" key="10">
    <source>
        <dbReference type="PIRSR" id="PIRSR000193-1"/>
    </source>
</evidence>
<keyword evidence="7 8" id="KW-0560">Oxidoreductase</keyword>
<reference evidence="14 15" key="1">
    <citation type="submission" date="2023-02" db="EMBL/GenBank/DDBJ databases">
        <title>Complete genome sequence of a novel bacterium Oceanimonas sp. NTOU-MSR1 isolated from marine coast sediment.</title>
        <authorList>
            <person name="Yang H.-T."/>
            <person name="Chen Y.-L."/>
            <person name="Ho Y.-N."/>
        </authorList>
    </citation>
    <scope>NUCLEOTIDE SEQUENCE [LARGE SCALE GENOMIC DNA]</scope>
    <source>
        <strain evidence="14 15">NTOU-MSR1</strain>
    </source>
</reference>
<evidence type="ECO:0000256" key="2">
    <source>
        <dbReference type="ARBA" id="ARBA00005525"/>
    </source>
</evidence>
<dbReference type="FunFam" id="3.40.50.720:FF:000190">
    <property type="entry name" value="Pyrroline-5-carboxylate reductase"/>
    <property type="match status" value="1"/>
</dbReference>
<dbReference type="InterPro" id="IPR053790">
    <property type="entry name" value="P5CR-like_CS"/>
</dbReference>
<dbReference type="PIRSF" id="PIRSF000193">
    <property type="entry name" value="Pyrrol-5-carb_rd"/>
    <property type="match status" value="1"/>
</dbReference>
<dbReference type="SUPFAM" id="SSF51735">
    <property type="entry name" value="NAD(P)-binding Rossmann-fold domains"/>
    <property type="match status" value="1"/>
</dbReference>
<dbReference type="Pfam" id="PF14748">
    <property type="entry name" value="P5CR_dimer"/>
    <property type="match status" value="1"/>
</dbReference>
<evidence type="ECO:0000256" key="4">
    <source>
        <dbReference type="ARBA" id="ARBA00022605"/>
    </source>
</evidence>
<dbReference type="Proteomes" id="UP001223802">
    <property type="component" value="Chromosome"/>
</dbReference>
<comment type="pathway">
    <text evidence="8 11">Amino-acid biosynthesis; L-proline biosynthesis; L-proline from L-glutamate 5-semialdehyde: step 1/1.</text>
</comment>
<evidence type="ECO:0000256" key="9">
    <source>
        <dbReference type="NCBIfam" id="TIGR00112"/>
    </source>
</evidence>
<accession>A0AA50Q8S9</accession>
<comment type="catalytic activity">
    <reaction evidence="8 11">
        <text>L-proline + NADP(+) = (S)-1-pyrroline-5-carboxylate + NADPH + 2 H(+)</text>
        <dbReference type="Rhea" id="RHEA:14109"/>
        <dbReference type="ChEBI" id="CHEBI:15378"/>
        <dbReference type="ChEBI" id="CHEBI:17388"/>
        <dbReference type="ChEBI" id="CHEBI:57783"/>
        <dbReference type="ChEBI" id="CHEBI:58349"/>
        <dbReference type="ChEBI" id="CHEBI:60039"/>
        <dbReference type="EC" id="1.5.1.2"/>
    </reaction>
</comment>
<keyword evidence="4 8" id="KW-0028">Amino-acid biosynthesis</keyword>
<dbReference type="HAMAP" id="MF_01925">
    <property type="entry name" value="P5C_reductase"/>
    <property type="match status" value="1"/>
</dbReference>
<dbReference type="InterPro" id="IPR008927">
    <property type="entry name" value="6-PGluconate_DH-like_C_sf"/>
</dbReference>
<dbReference type="GO" id="GO:0055129">
    <property type="term" value="P:L-proline biosynthetic process"/>
    <property type="evidence" value="ECO:0007669"/>
    <property type="project" value="UniProtKB-UniRule"/>
</dbReference>
<name>A0AA50Q8S9_9GAMM</name>
<feature type="binding site" evidence="10">
    <location>
        <begin position="13"/>
        <end position="18"/>
    </location>
    <ligand>
        <name>NADP(+)</name>
        <dbReference type="ChEBI" id="CHEBI:58349"/>
    </ligand>
</feature>
<evidence type="ECO:0000256" key="11">
    <source>
        <dbReference type="RuleBase" id="RU003903"/>
    </source>
</evidence>
<dbReference type="NCBIfam" id="TIGR00112">
    <property type="entry name" value="proC"/>
    <property type="match status" value="1"/>
</dbReference>
<dbReference type="InterPro" id="IPR028939">
    <property type="entry name" value="P5C_Rdtase_cat_N"/>
</dbReference>
<comment type="catalytic activity">
    <reaction evidence="8">
        <text>L-proline + NAD(+) = (S)-1-pyrroline-5-carboxylate + NADH + 2 H(+)</text>
        <dbReference type="Rhea" id="RHEA:14105"/>
        <dbReference type="ChEBI" id="CHEBI:15378"/>
        <dbReference type="ChEBI" id="CHEBI:17388"/>
        <dbReference type="ChEBI" id="CHEBI:57540"/>
        <dbReference type="ChEBI" id="CHEBI:57945"/>
        <dbReference type="ChEBI" id="CHEBI:60039"/>
        <dbReference type="EC" id="1.5.1.2"/>
    </reaction>
</comment>
<evidence type="ECO:0000313" key="14">
    <source>
        <dbReference type="EMBL" id="WMC12235.1"/>
    </source>
</evidence>
<feature type="domain" description="Pyrroline-5-carboxylate reductase dimerisation" evidence="13">
    <location>
        <begin position="168"/>
        <end position="272"/>
    </location>
</feature>
<dbReference type="RefSeq" id="WP_306763468.1">
    <property type="nucleotide sequence ID" value="NZ_CP118224.1"/>
</dbReference>
<evidence type="ECO:0000256" key="7">
    <source>
        <dbReference type="ARBA" id="ARBA00023002"/>
    </source>
</evidence>
<evidence type="ECO:0000256" key="6">
    <source>
        <dbReference type="ARBA" id="ARBA00022857"/>
    </source>
</evidence>
<keyword evidence="15" id="KW-1185">Reference proteome</keyword>
<dbReference type="PANTHER" id="PTHR11645">
    <property type="entry name" value="PYRROLINE-5-CARBOXYLATE REDUCTASE"/>
    <property type="match status" value="1"/>
</dbReference>
<dbReference type="Pfam" id="PF03807">
    <property type="entry name" value="F420_oxidored"/>
    <property type="match status" value="1"/>
</dbReference>
<evidence type="ECO:0000259" key="13">
    <source>
        <dbReference type="Pfam" id="PF14748"/>
    </source>
</evidence>
<comment type="subcellular location">
    <subcellularLocation>
        <location evidence="1 8">Cytoplasm</location>
    </subcellularLocation>
</comment>
<feature type="domain" description="Pyrroline-5-carboxylate reductase catalytic N-terminal" evidence="12">
    <location>
        <begin position="10"/>
        <end position="104"/>
    </location>
</feature>
<comment type="function">
    <text evidence="8">Catalyzes the reduction of 1-pyrroline-5-carboxylate (PCA) to L-proline.</text>
</comment>
<dbReference type="PROSITE" id="PS00521">
    <property type="entry name" value="P5CR"/>
    <property type="match status" value="1"/>
</dbReference>
<proteinExistence type="inferred from homology"/>
<gene>
    <name evidence="8 14" type="primary">proC</name>
    <name evidence="14" type="ORF">PU634_07715</name>
</gene>
<evidence type="ECO:0000259" key="12">
    <source>
        <dbReference type="Pfam" id="PF03807"/>
    </source>
</evidence>
<sequence>MYQHTDHPVIAFIGGGNMASAMVNGLVTHGYPPQSIIVADPNEEQRAMAVKRFGVDISPTTPEAVEQAQVVVLAVKPQVVERVAAQIAVMPSRGAKLFVSIAAGIRLSQLEKVLGFGTAIIRAMPNTPSLIGCGATAIFSNACTTEEQISMVTRMMGSFGICVTVSEESQLDAVTAISGSGPAYFFLLMEEMIRVGTQLGLSEQDALKLTLQTARGAANMAAQGEASPSQLRARVTSPNGTTQCAINSMQEDGLAMLIEHAVQAAHRRAVELGMSSDPARR</sequence>
<dbReference type="SUPFAM" id="SSF48179">
    <property type="entry name" value="6-phosphogluconate dehydrogenase C-terminal domain-like"/>
    <property type="match status" value="1"/>
</dbReference>
<dbReference type="FunFam" id="1.10.3730.10:FF:000001">
    <property type="entry name" value="Pyrroline-5-carboxylate reductase"/>
    <property type="match status" value="1"/>
</dbReference>
<dbReference type="EMBL" id="CP118224">
    <property type="protein sequence ID" value="WMC12235.1"/>
    <property type="molecule type" value="Genomic_DNA"/>
</dbReference>
<dbReference type="InterPro" id="IPR029036">
    <property type="entry name" value="P5CR_dimer"/>
</dbReference>
<keyword evidence="5 8" id="KW-0641">Proline biosynthesis</keyword>